<dbReference type="SMART" id="SM00906">
    <property type="entry name" value="Fungal_trans"/>
    <property type="match status" value="1"/>
</dbReference>
<dbReference type="PANTHER" id="PTHR46910">
    <property type="entry name" value="TRANSCRIPTION FACTOR PDR1"/>
    <property type="match status" value="1"/>
</dbReference>
<dbReference type="Pfam" id="PF04082">
    <property type="entry name" value="Fungal_trans"/>
    <property type="match status" value="1"/>
</dbReference>
<dbReference type="OrthoDB" id="6486656at2759"/>
<keyword evidence="1" id="KW-0539">Nucleus</keyword>
<feature type="domain" description="Xylanolytic transcriptional activator regulatory" evidence="2">
    <location>
        <begin position="97"/>
        <end position="170"/>
    </location>
</feature>
<accession>A0A0D2EV70</accession>
<dbReference type="GO" id="GO:0003677">
    <property type="term" value="F:DNA binding"/>
    <property type="evidence" value="ECO:0007669"/>
    <property type="project" value="InterPro"/>
</dbReference>
<reference evidence="3 4" key="1">
    <citation type="submission" date="2015-01" db="EMBL/GenBank/DDBJ databases">
        <title>The Genome Sequence of Exophiala xenobiotica CBS118157.</title>
        <authorList>
            <consortium name="The Broad Institute Genomics Platform"/>
            <person name="Cuomo C."/>
            <person name="de Hoog S."/>
            <person name="Gorbushina A."/>
            <person name="Stielow B."/>
            <person name="Teixiera M."/>
            <person name="Abouelleil A."/>
            <person name="Chapman S.B."/>
            <person name="Priest M."/>
            <person name="Young S.K."/>
            <person name="Wortman J."/>
            <person name="Nusbaum C."/>
            <person name="Birren B."/>
        </authorList>
    </citation>
    <scope>NUCLEOTIDE SEQUENCE [LARGE SCALE GENOMIC DNA]</scope>
    <source>
        <strain evidence="3 4">CBS 118157</strain>
    </source>
</reference>
<evidence type="ECO:0000313" key="4">
    <source>
        <dbReference type="Proteomes" id="UP000054342"/>
    </source>
</evidence>
<dbReference type="InterPro" id="IPR007219">
    <property type="entry name" value="XnlR_reg_dom"/>
</dbReference>
<dbReference type="PANTHER" id="PTHR46910:SF17">
    <property type="entry name" value="SCFA-RELATED"/>
    <property type="match status" value="1"/>
</dbReference>
<dbReference type="GeneID" id="25325073"/>
<dbReference type="EMBL" id="KN847318">
    <property type="protein sequence ID" value="KIW58665.1"/>
    <property type="molecule type" value="Genomic_DNA"/>
</dbReference>
<keyword evidence="4" id="KW-1185">Reference proteome</keyword>
<proteinExistence type="predicted"/>
<evidence type="ECO:0000256" key="1">
    <source>
        <dbReference type="ARBA" id="ARBA00023242"/>
    </source>
</evidence>
<name>A0A0D2EV70_9EURO</name>
<sequence length="426" mass="48280">MMVFHQPTFRAEMDEMVTSGHVPGRRQSFLVLVMLILAIGARYATESDTEEYCSTLELASLRSKLMAKVEEKFLDIFDEGDIEMVTSGHVPGRPKRAFAVIGASLKSAQALGLHQEPSWGQINSVTRELRRRVWWARFVADGFMALCYGKSSSIQENEWQVGMVDDIDDVSTTCPGFNSTELREDGTYQRVTIISYQRYKFNLYRIASPITRTIYFHRGTTMREVVGRVKEINQRLVEWDRSLPPEWRLKSFAVEVDEPTLDPTLKTFRLQALRLQELALQLSYDNMQLLLHRPLLTYTGGLYSSRLCENLAGEPGQESLVHDSRTDVPAMGVLDDDLSQGSGSQCWQSAIRTSWIGEYPLILRAARNTHVAAYVGIQIFTAAAVLATFALTDPLSNQAHIGEQTPRCMDMVLFRLYSSILHRHNV</sequence>
<dbReference type="AlphaFoldDB" id="A0A0D2EV70"/>
<dbReference type="GO" id="GO:0008270">
    <property type="term" value="F:zinc ion binding"/>
    <property type="evidence" value="ECO:0007669"/>
    <property type="project" value="InterPro"/>
</dbReference>
<dbReference type="HOGENOM" id="CLU_005767_2_2_1"/>
<evidence type="ECO:0000259" key="2">
    <source>
        <dbReference type="SMART" id="SM00906"/>
    </source>
</evidence>
<evidence type="ECO:0000313" key="3">
    <source>
        <dbReference type="EMBL" id="KIW58665.1"/>
    </source>
</evidence>
<organism evidence="3 4">
    <name type="scientific">Exophiala xenobiotica</name>
    <dbReference type="NCBI Taxonomy" id="348802"/>
    <lineage>
        <taxon>Eukaryota</taxon>
        <taxon>Fungi</taxon>
        <taxon>Dikarya</taxon>
        <taxon>Ascomycota</taxon>
        <taxon>Pezizomycotina</taxon>
        <taxon>Eurotiomycetes</taxon>
        <taxon>Chaetothyriomycetidae</taxon>
        <taxon>Chaetothyriales</taxon>
        <taxon>Herpotrichiellaceae</taxon>
        <taxon>Exophiala</taxon>
    </lineage>
</organism>
<dbReference type="Proteomes" id="UP000054342">
    <property type="component" value="Unassembled WGS sequence"/>
</dbReference>
<dbReference type="CDD" id="cd12148">
    <property type="entry name" value="fungal_TF_MHR"/>
    <property type="match status" value="1"/>
</dbReference>
<dbReference type="GO" id="GO:0003700">
    <property type="term" value="F:DNA-binding transcription factor activity"/>
    <property type="evidence" value="ECO:0007669"/>
    <property type="project" value="InterPro"/>
</dbReference>
<gene>
    <name evidence="3" type="ORF">PV05_03165</name>
</gene>
<protein>
    <recommendedName>
        <fullName evidence="2">Xylanolytic transcriptional activator regulatory domain-containing protein</fullName>
    </recommendedName>
</protein>
<dbReference type="GO" id="GO:0006351">
    <property type="term" value="P:DNA-templated transcription"/>
    <property type="evidence" value="ECO:0007669"/>
    <property type="project" value="InterPro"/>
</dbReference>
<dbReference type="RefSeq" id="XP_013319249.1">
    <property type="nucleotide sequence ID" value="XM_013463795.1"/>
</dbReference>
<dbReference type="STRING" id="348802.A0A0D2EV70"/>
<dbReference type="InterPro" id="IPR050987">
    <property type="entry name" value="AtrR-like"/>
</dbReference>